<feature type="region of interest" description="Disordered" evidence="1">
    <location>
        <begin position="641"/>
        <end position="699"/>
    </location>
</feature>
<sequence>MDTLADFEPLDYYKSRLKAEFEKNANEYFDELVKRSGVDAAENAATVAKYDAAQKKAEEAGKKLSSGKTLRSLAIAGAVVAFLAAFILIILFTDDTYWLYLFFGILCIALGVGAIVLICTKLKKLVEARQKKYEKALAAAGEIKQQAMEQMRPLHALFTWNMTRELVLKAMPDFTLDDRLDVKKLDLFIGKYGFRPVNAYMDSSTVYLLSGTIDNSPFLFERRFRHSTVTKTYTGTLTIHWTTYSTDSKGNTRAVHHSQVLTASVGKPAPAYTYETLLYYGNEAAPDLHFSRTPKYSHMHDEKEREKFIKSGSKRLEKLTQSAVTSGNGGGFTELANTEFEVLFGATNRNNEVQFRLMFTPLAQNNMVDLMTSDDGYGDDFAFYKTGMLNCIRSDHAQSWQTDADPARYMSYDLKASRAAFVAYNAEYFKSMYFDFAPLLSVPLYQMTKPREYIYRDVYPSNYTEYEAEATANRFNVSQFAPPEAKTDSILKASFIRKDGTADKMAVTAYSFDTVPRVDYVDVFGGDGLIHAVPVPWTEYIPVSRTSEMEIKAVDGTRENYESLSAGSELASFVRRFSSSGASAFCDGLVGIPLTDGDFTGNDDKALGEMFGLKAAAAGTAAFIAGAEAVKAAADMLDEEDKKAERKAPGAAADEAAAAENITEQPPESGETGGDMARSTQNEADGDGNNAPDGSDNKE</sequence>
<evidence type="ECO:0000313" key="3">
    <source>
        <dbReference type="EMBL" id="HIR38963.1"/>
    </source>
</evidence>
<dbReference type="EMBL" id="DVHB01000024">
    <property type="protein sequence ID" value="HIR38963.1"/>
    <property type="molecule type" value="Genomic_DNA"/>
</dbReference>
<evidence type="ECO:0000256" key="2">
    <source>
        <dbReference type="SAM" id="Phobius"/>
    </source>
</evidence>
<keyword evidence="2" id="KW-0472">Membrane</keyword>
<reference evidence="3" key="1">
    <citation type="submission" date="2020-10" db="EMBL/GenBank/DDBJ databases">
        <authorList>
            <person name="Gilroy R."/>
        </authorList>
    </citation>
    <scope>NUCLEOTIDE SEQUENCE</scope>
    <source>
        <strain evidence="3">ChiW25-3613</strain>
    </source>
</reference>
<protein>
    <submittedName>
        <fullName evidence="3">Uncharacterized protein</fullName>
    </submittedName>
</protein>
<feature type="transmembrane region" description="Helical" evidence="2">
    <location>
        <begin position="72"/>
        <end position="92"/>
    </location>
</feature>
<name>A0A9D1AFH2_9FIRM</name>
<comment type="caution">
    <text evidence="3">The sequence shown here is derived from an EMBL/GenBank/DDBJ whole genome shotgun (WGS) entry which is preliminary data.</text>
</comment>
<accession>A0A9D1AFH2</accession>
<organism evidence="3 4">
    <name type="scientific">Candidatus Coproplasma stercoripullorum</name>
    <dbReference type="NCBI Taxonomy" id="2840751"/>
    <lineage>
        <taxon>Bacteria</taxon>
        <taxon>Bacillati</taxon>
        <taxon>Bacillota</taxon>
        <taxon>Clostridia</taxon>
        <taxon>Eubacteriales</taxon>
        <taxon>Candidatus Coproplasma</taxon>
    </lineage>
</organism>
<evidence type="ECO:0000256" key="1">
    <source>
        <dbReference type="SAM" id="MobiDB-lite"/>
    </source>
</evidence>
<dbReference type="AlphaFoldDB" id="A0A9D1AFH2"/>
<proteinExistence type="predicted"/>
<dbReference type="Proteomes" id="UP000824179">
    <property type="component" value="Unassembled WGS sequence"/>
</dbReference>
<feature type="transmembrane region" description="Helical" evidence="2">
    <location>
        <begin position="98"/>
        <end position="122"/>
    </location>
</feature>
<gene>
    <name evidence="3" type="ORF">IAB90_01140</name>
</gene>
<feature type="compositionally biased region" description="Low complexity" evidence="1">
    <location>
        <begin position="649"/>
        <end position="660"/>
    </location>
</feature>
<dbReference type="NCBIfam" id="NF046000">
    <property type="entry name" value="MAG1210_fam"/>
    <property type="match status" value="1"/>
</dbReference>
<evidence type="ECO:0000313" key="4">
    <source>
        <dbReference type="Proteomes" id="UP000824179"/>
    </source>
</evidence>
<reference evidence="3" key="2">
    <citation type="journal article" date="2021" name="PeerJ">
        <title>Extensive microbial diversity within the chicken gut microbiome revealed by metagenomics and culture.</title>
        <authorList>
            <person name="Gilroy R."/>
            <person name="Ravi A."/>
            <person name="Getino M."/>
            <person name="Pursley I."/>
            <person name="Horton D.L."/>
            <person name="Alikhan N.F."/>
            <person name="Baker D."/>
            <person name="Gharbi K."/>
            <person name="Hall N."/>
            <person name="Watson M."/>
            <person name="Adriaenssens E.M."/>
            <person name="Foster-Nyarko E."/>
            <person name="Jarju S."/>
            <person name="Secka A."/>
            <person name="Antonio M."/>
            <person name="Oren A."/>
            <person name="Chaudhuri R.R."/>
            <person name="La Ragione R."/>
            <person name="Hildebrand F."/>
            <person name="Pallen M.J."/>
        </authorList>
    </citation>
    <scope>NUCLEOTIDE SEQUENCE</scope>
    <source>
        <strain evidence="3">ChiW25-3613</strain>
    </source>
</reference>
<keyword evidence="2" id="KW-0812">Transmembrane</keyword>
<keyword evidence="2" id="KW-1133">Transmembrane helix</keyword>